<keyword evidence="3" id="KW-1185">Reference proteome</keyword>
<accession>A0ABD0M4H3</accession>
<feature type="region of interest" description="Disordered" evidence="1">
    <location>
        <begin position="118"/>
        <end position="162"/>
    </location>
</feature>
<comment type="caution">
    <text evidence="2">The sequence shown here is derived from an EMBL/GenBank/DDBJ whole genome shotgun (WGS) entry which is preliminary data.</text>
</comment>
<feature type="compositionally biased region" description="Polar residues" evidence="1">
    <location>
        <begin position="131"/>
        <end position="146"/>
    </location>
</feature>
<evidence type="ECO:0000256" key="1">
    <source>
        <dbReference type="SAM" id="MobiDB-lite"/>
    </source>
</evidence>
<evidence type="ECO:0000313" key="3">
    <source>
        <dbReference type="Proteomes" id="UP001519460"/>
    </source>
</evidence>
<organism evidence="2 3">
    <name type="scientific">Batillaria attramentaria</name>
    <dbReference type="NCBI Taxonomy" id="370345"/>
    <lineage>
        <taxon>Eukaryota</taxon>
        <taxon>Metazoa</taxon>
        <taxon>Spiralia</taxon>
        <taxon>Lophotrochozoa</taxon>
        <taxon>Mollusca</taxon>
        <taxon>Gastropoda</taxon>
        <taxon>Caenogastropoda</taxon>
        <taxon>Sorbeoconcha</taxon>
        <taxon>Cerithioidea</taxon>
        <taxon>Batillariidae</taxon>
        <taxon>Batillaria</taxon>
    </lineage>
</organism>
<dbReference type="AlphaFoldDB" id="A0ABD0M4H3"/>
<protein>
    <submittedName>
        <fullName evidence="2">Uncharacterized protein</fullName>
    </submittedName>
</protein>
<dbReference type="EMBL" id="JACVVK020000006">
    <property type="protein sequence ID" value="KAK7506603.1"/>
    <property type="molecule type" value="Genomic_DNA"/>
</dbReference>
<sequence length="162" mass="17661">MSISERNVRMFTWTNSQLAPSERYRLEVTIEKAEATSSGNPPPLLAHQTEPNGPLGSGGEKECGEDMQRLLDVSKHEMSSECSATKWSPRLSDRTFVLCVSSVTMMLEISLDNLPKSSTSPATDGACGGVSWQQERTQQGDAQRNTVVKRGEGKGMGVRDVV</sequence>
<dbReference type="Proteomes" id="UP001519460">
    <property type="component" value="Unassembled WGS sequence"/>
</dbReference>
<feature type="region of interest" description="Disordered" evidence="1">
    <location>
        <begin position="33"/>
        <end position="64"/>
    </location>
</feature>
<name>A0ABD0M4H3_9CAEN</name>
<evidence type="ECO:0000313" key="2">
    <source>
        <dbReference type="EMBL" id="KAK7506603.1"/>
    </source>
</evidence>
<reference evidence="2 3" key="1">
    <citation type="journal article" date="2023" name="Sci. Data">
        <title>Genome assembly of the Korean intertidal mud-creeper Batillaria attramentaria.</title>
        <authorList>
            <person name="Patra A.K."/>
            <person name="Ho P.T."/>
            <person name="Jun S."/>
            <person name="Lee S.J."/>
            <person name="Kim Y."/>
            <person name="Won Y.J."/>
        </authorList>
    </citation>
    <scope>NUCLEOTIDE SEQUENCE [LARGE SCALE GENOMIC DNA]</scope>
    <source>
        <strain evidence="2">Wonlab-2016</strain>
    </source>
</reference>
<proteinExistence type="predicted"/>
<gene>
    <name evidence="2" type="ORF">BaRGS_00002078</name>
</gene>